<feature type="region of interest" description="Disordered" evidence="5">
    <location>
        <begin position="476"/>
        <end position="505"/>
    </location>
</feature>
<evidence type="ECO:0000256" key="3">
    <source>
        <dbReference type="ARBA" id="ARBA00023163"/>
    </source>
</evidence>
<feature type="region of interest" description="Disordered" evidence="5">
    <location>
        <begin position="763"/>
        <end position="793"/>
    </location>
</feature>
<feature type="region of interest" description="Disordered" evidence="5">
    <location>
        <begin position="707"/>
        <end position="742"/>
    </location>
</feature>
<keyword evidence="2" id="KW-0805">Transcription regulation</keyword>
<feature type="domain" description="SANT" evidence="6">
    <location>
        <begin position="155"/>
        <end position="207"/>
    </location>
</feature>
<evidence type="ECO:0000313" key="7">
    <source>
        <dbReference type="EMBL" id="GFZ14004.1"/>
    </source>
</evidence>
<dbReference type="PANTHER" id="PTHR13859:SF34">
    <property type="entry name" value="SANT DOMAIN-CONTAINING PROTEIN"/>
    <property type="match status" value="1"/>
</dbReference>
<dbReference type="Pfam" id="PF24662">
    <property type="entry name" value="DUF7650"/>
    <property type="match status" value="1"/>
</dbReference>
<dbReference type="FunFam" id="1.10.10.60:FF:000374">
    <property type="entry name" value="Arginine-glutamic acid dipeptide repeat protein"/>
    <property type="match status" value="1"/>
</dbReference>
<feature type="compositionally biased region" description="Basic and acidic residues" evidence="5">
    <location>
        <begin position="91"/>
        <end position="105"/>
    </location>
</feature>
<sequence length="1002" mass="112658">MEQLLSSDSSDYNVFGDPELLPRVGDQYQVEIPALMTESERLLYKKSPFEVDFAPSVPSDFLMGLSIPIMWIKGTESFGDSNGKSNKNRVLKSETNKETQMYSRDKDSKVKFEPVDVACGNGLGSGESENLALEREMDRKMHKYPGEGYYLVPGSYGSLWSDIEEASFLLGLYIFGKNLVQVKKFIESKTMRDVQSFYYGKFYRSDKYRRWSDCRKMRSRRCVYGQRIFTGWRQQELSSRLFSHVSEECQNTLLECFVKEAIQDNLWLPTASGSMTYSRLADHLDSTTYSQWGARPYARSLRLGPQEAHGPLSSLHERGSTWTRIIPAIVVPAIFPEDHATSSSTPAAHINYRIRWTFSSPTLPRNSSGNYSWRKLAKGDHYFDSITDVLSKVSSDPGLLELENEADESNRSKDENGWTNETKLDRDDLSDRRRHCYLQPRTPNHGTDLMKITVVDTSLAGGKTFKVRELRTLPNKVSKTSVSRSDSEESDEDSSESSSEDSDCVDTMLFDQKDTSKSKSTKTVSAIGTFFDEKDREIGDSKRGTKILDSGTAFVKTYKELPKFCENKHPRKSPKCSRGKKQDDLDYLAPVTKRHRRLSACNRAETSHRILSFSQNPSLEQEKHIFSSETTDSSENNFYRMGSSQKWFSSASSSKGSTIGSSEGISCDTNFGAHDKPHTRPLIDLNWPQVSPDFVENGEVSVGLRDTHEKEMSKPENSTAAEPSADVPFSEPNMNSRRHSTRNRPLTARALEALANGFLTTTRRRKNKEACPRQNSNSRLPRQARGGPEITESFTSGTVASQMVLSEGNEVCIGPQISAMGSFQLHFVEHLEGSEVRVFDPPSSSLGKKAVDSRPPVAPPEKFARDNVGPGSEVEPRVNAENMLEEKDPQYDVMLSQMVGRIRSKPGGKLEMGEASVVERYKRPLPKLRNTTVESGRYEERAVPPGTLNVAQLRHIILLHQGKADDHDGPMGIHQIANKFRVDVVQDRENPPICLVASRGHQ</sequence>
<evidence type="ECO:0000256" key="5">
    <source>
        <dbReference type="SAM" id="MobiDB-lite"/>
    </source>
</evidence>
<feature type="region of interest" description="Disordered" evidence="5">
    <location>
        <begin position="83"/>
        <end position="105"/>
    </location>
</feature>
<feature type="region of interest" description="Disordered" evidence="5">
    <location>
        <begin position="839"/>
        <end position="876"/>
    </location>
</feature>
<keyword evidence="4" id="KW-0539">Nucleus</keyword>
<name>A0A7J0GTY2_9ERIC</name>
<evidence type="ECO:0000256" key="1">
    <source>
        <dbReference type="ARBA" id="ARBA00004123"/>
    </source>
</evidence>
<evidence type="ECO:0000256" key="4">
    <source>
        <dbReference type="ARBA" id="ARBA00023242"/>
    </source>
</evidence>
<evidence type="ECO:0000313" key="8">
    <source>
        <dbReference type="Proteomes" id="UP000585474"/>
    </source>
</evidence>
<dbReference type="InterPro" id="IPR057712">
    <property type="entry name" value="DUF7952"/>
</dbReference>
<dbReference type="OrthoDB" id="1634742at2759"/>
<reference evidence="7 8" key="1">
    <citation type="submission" date="2019-07" db="EMBL/GenBank/DDBJ databases">
        <title>De Novo Assembly of kiwifruit Actinidia rufa.</title>
        <authorList>
            <person name="Sugita-Konishi S."/>
            <person name="Sato K."/>
            <person name="Mori E."/>
            <person name="Abe Y."/>
            <person name="Kisaki G."/>
            <person name="Hamano K."/>
            <person name="Suezawa K."/>
            <person name="Otani M."/>
            <person name="Fukuda T."/>
            <person name="Manabe T."/>
            <person name="Gomi K."/>
            <person name="Tabuchi M."/>
            <person name="Akimitsu K."/>
            <person name="Kataoka I."/>
        </authorList>
    </citation>
    <scope>NUCLEOTIDE SEQUENCE [LARGE SCALE GENOMIC DNA]</scope>
    <source>
        <strain evidence="8">cv. Fuchu</strain>
    </source>
</reference>
<dbReference type="Proteomes" id="UP000585474">
    <property type="component" value="Unassembled WGS sequence"/>
</dbReference>
<feature type="compositionally biased region" description="Basic and acidic residues" evidence="5">
    <location>
        <begin position="408"/>
        <end position="426"/>
    </location>
</feature>
<dbReference type="InterPro" id="IPR009057">
    <property type="entry name" value="Homeodomain-like_sf"/>
</dbReference>
<feature type="region of interest" description="Disordered" evidence="5">
    <location>
        <begin position="402"/>
        <end position="426"/>
    </location>
</feature>
<comment type="caution">
    <text evidence="7">The sequence shown here is derived from an EMBL/GenBank/DDBJ whole genome shotgun (WGS) entry which is preliminary data.</text>
</comment>
<dbReference type="GO" id="GO:0003714">
    <property type="term" value="F:transcription corepressor activity"/>
    <property type="evidence" value="ECO:0007669"/>
    <property type="project" value="TreeGrafter"/>
</dbReference>
<dbReference type="InterPro" id="IPR056067">
    <property type="entry name" value="DUF7650"/>
</dbReference>
<accession>A0A7J0GTY2</accession>
<protein>
    <recommendedName>
        <fullName evidence="6">SANT domain-containing protein</fullName>
    </recommendedName>
</protein>
<dbReference type="PANTHER" id="PTHR13859">
    <property type="entry name" value="ATROPHIN-RELATED"/>
    <property type="match status" value="1"/>
</dbReference>
<dbReference type="InterPro" id="IPR017884">
    <property type="entry name" value="SANT_dom"/>
</dbReference>
<dbReference type="AlphaFoldDB" id="A0A7J0GTY2"/>
<organism evidence="7 8">
    <name type="scientific">Actinidia rufa</name>
    <dbReference type="NCBI Taxonomy" id="165716"/>
    <lineage>
        <taxon>Eukaryota</taxon>
        <taxon>Viridiplantae</taxon>
        <taxon>Streptophyta</taxon>
        <taxon>Embryophyta</taxon>
        <taxon>Tracheophyta</taxon>
        <taxon>Spermatophyta</taxon>
        <taxon>Magnoliopsida</taxon>
        <taxon>eudicotyledons</taxon>
        <taxon>Gunneridae</taxon>
        <taxon>Pentapetalae</taxon>
        <taxon>asterids</taxon>
        <taxon>Ericales</taxon>
        <taxon>Actinidiaceae</taxon>
        <taxon>Actinidia</taxon>
    </lineage>
</organism>
<evidence type="ECO:0000259" key="6">
    <source>
        <dbReference type="PROSITE" id="PS51293"/>
    </source>
</evidence>
<keyword evidence="8" id="KW-1185">Reference proteome</keyword>
<keyword evidence="3" id="KW-0804">Transcription</keyword>
<dbReference type="GO" id="GO:0005634">
    <property type="term" value="C:nucleus"/>
    <property type="evidence" value="ECO:0007669"/>
    <property type="project" value="UniProtKB-SubCell"/>
</dbReference>
<comment type="subcellular location">
    <subcellularLocation>
        <location evidence="1">Nucleus</location>
    </subcellularLocation>
</comment>
<gene>
    <name evidence="7" type="ORF">Acr_24g0001940</name>
</gene>
<feature type="compositionally biased region" description="Acidic residues" evidence="5">
    <location>
        <begin position="488"/>
        <end position="504"/>
    </location>
</feature>
<dbReference type="SUPFAM" id="SSF46689">
    <property type="entry name" value="Homeodomain-like"/>
    <property type="match status" value="1"/>
</dbReference>
<proteinExistence type="predicted"/>
<evidence type="ECO:0000256" key="2">
    <source>
        <dbReference type="ARBA" id="ARBA00023015"/>
    </source>
</evidence>
<dbReference type="PROSITE" id="PS51293">
    <property type="entry name" value="SANT"/>
    <property type="match status" value="1"/>
</dbReference>
<dbReference type="EMBL" id="BJWL01000024">
    <property type="protein sequence ID" value="GFZ14004.1"/>
    <property type="molecule type" value="Genomic_DNA"/>
</dbReference>
<dbReference type="Pfam" id="PF25826">
    <property type="entry name" value="DUF7952"/>
    <property type="match status" value="1"/>
</dbReference>